<proteinExistence type="predicted"/>
<evidence type="ECO:0000256" key="1">
    <source>
        <dbReference type="SAM" id="Phobius"/>
    </source>
</evidence>
<comment type="caution">
    <text evidence="2">The sequence shown here is derived from an EMBL/GenBank/DDBJ whole genome shotgun (WGS) entry which is preliminary data.</text>
</comment>
<feature type="transmembrane region" description="Helical" evidence="1">
    <location>
        <begin position="24"/>
        <end position="46"/>
    </location>
</feature>
<dbReference type="EMBL" id="CAMPGE010004519">
    <property type="protein sequence ID" value="CAI2363369.1"/>
    <property type="molecule type" value="Genomic_DNA"/>
</dbReference>
<gene>
    <name evidence="2" type="ORF">ECRASSUSDP1_LOCUS4702</name>
</gene>
<keyword evidence="3" id="KW-1185">Reference proteome</keyword>
<evidence type="ECO:0000313" key="3">
    <source>
        <dbReference type="Proteomes" id="UP001295684"/>
    </source>
</evidence>
<keyword evidence="1" id="KW-0812">Transmembrane</keyword>
<keyword evidence="1" id="KW-1133">Transmembrane helix</keyword>
<keyword evidence="1" id="KW-0472">Membrane</keyword>
<protein>
    <submittedName>
        <fullName evidence="2">Uncharacterized protein</fullName>
    </submittedName>
</protein>
<evidence type="ECO:0000313" key="2">
    <source>
        <dbReference type="EMBL" id="CAI2363369.1"/>
    </source>
</evidence>
<dbReference type="Proteomes" id="UP001295684">
    <property type="component" value="Unassembled WGS sequence"/>
</dbReference>
<accession>A0AAD1UAP2</accession>
<sequence length="59" mass="6861">MTSVWTLVSSSVTPNIPSYQIISYFWILFGYFYSLIFINPAFSYFYDVIWINNSGSNKG</sequence>
<dbReference type="AlphaFoldDB" id="A0AAD1UAP2"/>
<name>A0AAD1UAP2_EUPCR</name>
<reference evidence="2" key="1">
    <citation type="submission" date="2023-07" db="EMBL/GenBank/DDBJ databases">
        <authorList>
            <consortium name="AG Swart"/>
            <person name="Singh M."/>
            <person name="Singh A."/>
            <person name="Seah K."/>
            <person name="Emmerich C."/>
        </authorList>
    </citation>
    <scope>NUCLEOTIDE SEQUENCE</scope>
    <source>
        <strain evidence="2">DP1</strain>
    </source>
</reference>
<organism evidence="2 3">
    <name type="scientific">Euplotes crassus</name>
    <dbReference type="NCBI Taxonomy" id="5936"/>
    <lineage>
        <taxon>Eukaryota</taxon>
        <taxon>Sar</taxon>
        <taxon>Alveolata</taxon>
        <taxon>Ciliophora</taxon>
        <taxon>Intramacronucleata</taxon>
        <taxon>Spirotrichea</taxon>
        <taxon>Hypotrichia</taxon>
        <taxon>Euplotida</taxon>
        <taxon>Euplotidae</taxon>
        <taxon>Moneuplotes</taxon>
    </lineage>
</organism>